<accession>A0A0F8WTR9</accession>
<feature type="region of interest" description="Disordered" evidence="1">
    <location>
        <begin position="135"/>
        <end position="178"/>
    </location>
</feature>
<evidence type="ECO:0000313" key="2">
    <source>
        <dbReference type="EMBL" id="KKK51760.1"/>
    </source>
</evidence>
<reference evidence="2" key="1">
    <citation type="journal article" date="2015" name="Nature">
        <title>Complex archaea that bridge the gap between prokaryotes and eukaryotes.</title>
        <authorList>
            <person name="Spang A."/>
            <person name="Saw J.H."/>
            <person name="Jorgensen S.L."/>
            <person name="Zaremba-Niedzwiedzka K."/>
            <person name="Martijn J."/>
            <person name="Lind A.E."/>
            <person name="van Eijk R."/>
            <person name="Schleper C."/>
            <person name="Guy L."/>
            <person name="Ettema T.J."/>
        </authorList>
    </citation>
    <scope>NUCLEOTIDE SEQUENCE</scope>
</reference>
<feature type="compositionally biased region" description="Basic and acidic residues" evidence="1">
    <location>
        <begin position="135"/>
        <end position="163"/>
    </location>
</feature>
<dbReference type="AlphaFoldDB" id="A0A0F8WTR9"/>
<name>A0A0F8WTR9_9ZZZZ</name>
<protein>
    <submittedName>
        <fullName evidence="2">Uncharacterized protein</fullName>
    </submittedName>
</protein>
<comment type="caution">
    <text evidence="2">The sequence shown here is derived from an EMBL/GenBank/DDBJ whole genome shotgun (WGS) entry which is preliminary data.</text>
</comment>
<organism evidence="2">
    <name type="scientific">marine sediment metagenome</name>
    <dbReference type="NCBI Taxonomy" id="412755"/>
    <lineage>
        <taxon>unclassified sequences</taxon>
        <taxon>metagenomes</taxon>
        <taxon>ecological metagenomes</taxon>
    </lineage>
</organism>
<dbReference type="EMBL" id="LAZR01067349">
    <property type="protein sequence ID" value="KKK51760.1"/>
    <property type="molecule type" value="Genomic_DNA"/>
</dbReference>
<proteinExistence type="predicted"/>
<evidence type="ECO:0000256" key="1">
    <source>
        <dbReference type="SAM" id="MobiDB-lite"/>
    </source>
</evidence>
<sequence>MDKDLVPHEAIVESIIPMIKGDSRKHIYLTHRAAGFTKAESSALSEIPKDTLHRWRIEDEDFAFWDGIGISTLRHQYNDRLMLVKYTRVMNLVLEHNLKLAYKAVTNPSELTKEEKTEWRKLIQAASPQQFKTMKEVNENSQDDRRTAKDLLDALNRRPKVIDDEGVSPTVLEEQNQP</sequence>
<gene>
    <name evidence="2" type="ORF">LCGC14_3111730</name>
</gene>